<keyword evidence="10" id="KW-1185">Reference proteome</keyword>
<dbReference type="InterPro" id="IPR028846">
    <property type="entry name" value="Recoverin"/>
</dbReference>
<keyword evidence="2" id="KW-0519">Myristate</keyword>
<dbReference type="PANTHER" id="PTHR23055:SF178">
    <property type="entry name" value="NEUROCALCIN HOMOLOG"/>
    <property type="match status" value="1"/>
</dbReference>
<dbReference type="PRINTS" id="PR00450">
    <property type="entry name" value="RECOVERIN"/>
</dbReference>
<evidence type="ECO:0000256" key="3">
    <source>
        <dbReference type="ARBA" id="ARBA00022723"/>
    </source>
</evidence>
<evidence type="ECO:0000256" key="1">
    <source>
        <dbReference type="ARBA" id="ARBA00006049"/>
    </source>
</evidence>
<dbReference type="EMBL" id="KZ993079">
    <property type="protein sequence ID" value="RKP05608.1"/>
    <property type="molecule type" value="Genomic_DNA"/>
</dbReference>
<dbReference type="SUPFAM" id="SSF47473">
    <property type="entry name" value="EF-hand"/>
    <property type="match status" value="1"/>
</dbReference>
<evidence type="ECO:0000313" key="9">
    <source>
        <dbReference type="EMBL" id="RKP05608.1"/>
    </source>
</evidence>
<proteinExistence type="inferred from homology"/>
<protein>
    <recommendedName>
        <fullName evidence="8">EF-hand domain-containing protein</fullName>
    </recommendedName>
</protein>
<dbReference type="Proteomes" id="UP000271241">
    <property type="component" value="Unassembled WGS sequence"/>
</dbReference>
<dbReference type="InterPro" id="IPR018247">
    <property type="entry name" value="EF_Hand_1_Ca_BS"/>
</dbReference>
<feature type="region of interest" description="Disordered" evidence="7">
    <location>
        <begin position="221"/>
        <end position="240"/>
    </location>
</feature>
<dbReference type="PANTHER" id="PTHR23055">
    <property type="entry name" value="CALCIUM BINDING PROTEINS"/>
    <property type="match status" value="1"/>
</dbReference>
<name>A0A4P9XIS6_9FUNG</name>
<evidence type="ECO:0000259" key="8">
    <source>
        <dbReference type="PROSITE" id="PS50222"/>
    </source>
</evidence>
<dbReference type="AlphaFoldDB" id="A0A4P9XIS6"/>
<feature type="domain" description="EF-hand" evidence="8">
    <location>
        <begin position="138"/>
        <end position="173"/>
    </location>
</feature>
<dbReference type="InterPro" id="IPR011992">
    <property type="entry name" value="EF-hand-dom_pair"/>
</dbReference>
<accession>A0A4P9XIS6</accession>
<evidence type="ECO:0000256" key="4">
    <source>
        <dbReference type="ARBA" id="ARBA00022737"/>
    </source>
</evidence>
<keyword evidence="6" id="KW-0449">Lipoprotein</keyword>
<dbReference type="PROSITE" id="PS50222">
    <property type="entry name" value="EF_HAND_2"/>
    <property type="match status" value="3"/>
</dbReference>
<dbReference type="Gene3D" id="1.10.238.10">
    <property type="entry name" value="EF-hand"/>
    <property type="match status" value="1"/>
</dbReference>
<dbReference type="Pfam" id="PF13499">
    <property type="entry name" value="EF-hand_7"/>
    <property type="match status" value="1"/>
</dbReference>
<organism evidence="9 10">
    <name type="scientific">Thamnocephalis sphaerospora</name>
    <dbReference type="NCBI Taxonomy" id="78915"/>
    <lineage>
        <taxon>Eukaryota</taxon>
        <taxon>Fungi</taxon>
        <taxon>Fungi incertae sedis</taxon>
        <taxon>Zoopagomycota</taxon>
        <taxon>Zoopagomycotina</taxon>
        <taxon>Zoopagomycetes</taxon>
        <taxon>Zoopagales</taxon>
        <taxon>Sigmoideomycetaceae</taxon>
        <taxon>Thamnocephalis</taxon>
    </lineage>
</organism>
<comment type="similarity">
    <text evidence="1">Belongs to the recoverin family.</text>
</comment>
<sequence>MGNHNSRETHELAEKTHFTEPEIELLREEFESVGDGDGLMTRDQFKQVVGNFCVCSTATNQFLERLFDAFDGDHDDRVDFREYINGLSEFSKGTAEEKLALSFKLYDLDRDGYITREELSRVMTELYAPFCTDDQNRQMQKVVTRIFDDLDVDEDGKLSYQEFHLSAMKEPIFDLLSRFLAPPPIMASHTASPAGSPTLQPTDVLSMPPAAATITTASAVAAGSPTGTISPRRNTGSLRGTVRTSVYDEVLLT</sequence>
<feature type="domain" description="EF-hand" evidence="8">
    <location>
        <begin position="58"/>
        <end position="93"/>
    </location>
</feature>
<evidence type="ECO:0000256" key="2">
    <source>
        <dbReference type="ARBA" id="ARBA00022707"/>
    </source>
</evidence>
<dbReference type="FunFam" id="1.10.238.10:FF:000003">
    <property type="entry name" value="Calmodulin A"/>
    <property type="match status" value="1"/>
</dbReference>
<feature type="compositionally biased region" description="Polar residues" evidence="7">
    <location>
        <begin position="225"/>
        <end position="240"/>
    </location>
</feature>
<keyword evidence="5" id="KW-0106">Calcium</keyword>
<feature type="domain" description="EF-hand" evidence="8">
    <location>
        <begin position="94"/>
        <end position="129"/>
    </location>
</feature>
<gene>
    <name evidence="9" type="ORF">THASP1DRAFT_32554</name>
</gene>
<dbReference type="OrthoDB" id="191686at2759"/>
<evidence type="ECO:0000256" key="6">
    <source>
        <dbReference type="ARBA" id="ARBA00023288"/>
    </source>
</evidence>
<evidence type="ECO:0000256" key="5">
    <source>
        <dbReference type="ARBA" id="ARBA00022837"/>
    </source>
</evidence>
<dbReference type="CDD" id="cd00051">
    <property type="entry name" value="EFh"/>
    <property type="match status" value="2"/>
</dbReference>
<dbReference type="STRING" id="78915.A0A4P9XIS6"/>
<evidence type="ECO:0000313" key="10">
    <source>
        <dbReference type="Proteomes" id="UP000271241"/>
    </source>
</evidence>
<dbReference type="GO" id="GO:0005509">
    <property type="term" value="F:calcium ion binding"/>
    <property type="evidence" value="ECO:0007669"/>
    <property type="project" value="InterPro"/>
</dbReference>
<keyword evidence="3" id="KW-0479">Metal-binding</keyword>
<evidence type="ECO:0000256" key="7">
    <source>
        <dbReference type="SAM" id="MobiDB-lite"/>
    </source>
</evidence>
<dbReference type="SMART" id="SM00054">
    <property type="entry name" value="EFh"/>
    <property type="match status" value="3"/>
</dbReference>
<dbReference type="InterPro" id="IPR002048">
    <property type="entry name" value="EF_hand_dom"/>
</dbReference>
<keyword evidence="4" id="KW-0677">Repeat</keyword>
<dbReference type="PROSITE" id="PS00018">
    <property type="entry name" value="EF_HAND_1"/>
    <property type="match status" value="3"/>
</dbReference>
<reference evidence="10" key="1">
    <citation type="journal article" date="2018" name="Nat. Microbiol.">
        <title>Leveraging single-cell genomics to expand the fungal tree of life.</title>
        <authorList>
            <person name="Ahrendt S.R."/>
            <person name="Quandt C.A."/>
            <person name="Ciobanu D."/>
            <person name="Clum A."/>
            <person name="Salamov A."/>
            <person name="Andreopoulos B."/>
            <person name="Cheng J.F."/>
            <person name="Woyke T."/>
            <person name="Pelin A."/>
            <person name="Henrissat B."/>
            <person name="Reynolds N.K."/>
            <person name="Benny G.L."/>
            <person name="Smith M.E."/>
            <person name="James T.Y."/>
            <person name="Grigoriev I.V."/>
        </authorList>
    </citation>
    <scope>NUCLEOTIDE SEQUENCE [LARGE SCALE GENOMIC DNA]</scope>
    <source>
        <strain evidence="10">RSA 1356</strain>
    </source>
</reference>